<dbReference type="KEGG" id="bsed:DN745_12425"/>
<protein>
    <submittedName>
        <fullName evidence="2">CoA-binding protein</fullName>
    </submittedName>
</protein>
<dbReference type="Pfam" id="PF13380">
    <property type="entry name" value="CoA_binding_2"/>
    <property type="match status" value="1"/>
</dbReference>
<dbReference type="AlphaFoldDB" id="A0A2Z4FRT1"/>
<evidence type="ECO:0000313" key="2">
    <source>
        <dbReference type="EMBL" id="AWV91425.1"/>
    </source>
</evidence>
<dbReference type="SUPFAM" id="SSF51735">
    <property type="entry name" value="NAD(P)-binding Rossmann-fold domains"/>
    <property type="match status" value="1"/>
</dbReference>
<dbReference type="InterPro" id="IPR003781">
    <property type="entry name" value="CoA-bd"/>
</dbReference>
<dbReference type="OrthoDB" id="9804695at2"/>
<dbReference type="InterPro" id="IPR036291">
    <property type="entry name" value="NAD(P)-bd_dom_sf"/>
</dbReference>
<feature type="domain" description="CoA-binding" evidence="1">
    <location>
        <begin position="9"/>
        <end position="102"/>
    </location>
</feature>
<accession>A0A2Z4FRT1</accession>
<keyword evidence="3" id="KW-1185">Reference proteome</keyword>
<dbReference type="PANTHER" id="PTHR33303">
    <property type="entry name" value="CYTOPLASMIC PROTEIN-RELATED"/>
    <property type="match status" value="1"/>
</dbReference>
<proteinExistence type="predicted"/>
<dbReference type="EMBL" id="CP030032">
    <property type="protein sequence ID" value="AWV91425.1"/>
    <property type="molecule type" value="Genomic_DNA"/>
</dbReference>
<gene>
    <name evidence="2" type="ORF">DN745_12425</name>
</gene>
<evidence type="ECO:0000313" key="3">
    <source>
        <dbReference type="Proteomes" id="UP000249799"/>
    </source>
</evidence>
<evidence type="ECO:0000259" key="1">
    <source>
        <dbReference type="SMART" id="SM00881"/>
    </source>
</evidence>
<organism evidence="2 3">
    <name type="scientific">Bradymonas sediminis</name>
    <dbReference type="NCBI Taxonomy" id="1548548"/>
    <lineage>
        <taxon>Bacteria</taxon>
        <taxon>Deltaproteobacteria</taxon>
        <taxon>Bradymonadales</taxon>
        <taxon>Bradymonadaceae</taxon>
        <taxon>Bradymonas</taxon>
    </lineage>
</organism>
<dbReference type="PANTHER" id="PTHR33303:SF2">
    <property type="entry name" value="COA-BINDING DOMAIN-CONTAINING PROTEIN"/>
    <property type="match status" value="1"/>
</dbReference>
<dbReference type="Gene3D" id="3.40.50.720">
    <property type="entry name" value="NAD(P)-binding Rossmann-like Domain"/>
    <property type="match status" value="1"/>
</dbReference>
<name>A0A2Z4FRT1_9DELT</name>
<sequence length="140" mass="15113">MNDAQITELLKKSKNVAVVGASTNPDKSSHKIPAYLLRSGFNIIPVHPKAEEIFGQRAYPSLQDIPVPVDIVDIFRPEPEIPDIAREAIAINAPVVWVQKGLKSQEAAQIAKDAGVTYFEDVCLGATVKRLGLGPDGDAK</sequence>
<reference evidence="2 3" key="1">
    <citation type="submission" date="2018-06" db="EMBL/GenBank/DDBJ databases">
        <title>Lujinxingia sediminis gen. nov. sp. nov., a new facultative anaerobic member of the class Deltaproteobacteria, and proposal of Lujinxingaceae fam. nov.</title>
        <authorList>
            <person name="Guo L.-Y."/>
            <person name="Li C.-M."/>
            <person name="Wang S."/>
            <person name="Du Z.-J."/>
        </authorList>
    </citation>
    <scope>NUCLEOTIDE SEQUENCE [LARGE SCALE GENOMIC DNA]</scope>
    <source>
        <strain evidence="2 3">FA350</strain>
    </source>
</reference>
<dbReference type="Proteomes" id="UP000249799">
    <property type="component" value="Chromosome"/>
</dbReference>
<dbReference type="SMART" id="SM00881">
    <property type="entry name" value="CoA_binding"/>
    <property type="match status" value="1"/>
</dbReference>